<keyword evidence="2" id="KW-1185">Reference proteome</keyword>
<proteinExistence type="predicted"/>
<reference evidence="1" key="1">
    <citation type="submission" date="2017-02" db="EMBL/GenBank/DDBJ databases">
        <title>Genome sequence of Serratia marcescens phage BF.</title>
        <authorList>
            <person name="Casey E."/>
            <person name="Fitzgerald B."/>
            <person name="Mahony J."/>
            <person name="Lugli G."/>
            <person name="Ventura M."/>
            <person name="van Sinderen D."/>
        </authorList>
    </citation>
    <scope>NUCLEOTIDE SEQUENCE [LARGE SCALE GENOMIC DNA]</scope>
</reference>
<accession>A0A1S6U9X6</accession>
<organism evidence="1 2">
    <name type="scientific">Serratia phage BF</name>
    <dbReference type="NCBI Taxonomy" id="1962671"/>
    <lineage>
        <taxon>Viruses</taxon>
        <taxon>Duplodnaviria</taxon>
        <taxon>Heunggongvirae</taxon>
        <taxon>Uroviricota</taxon>
        <taxon>Caudoviricetes</taxon>
        <taxon>Eneladusvirus</taxon>
        <taxon>Eneladusvirus BF</taxon>
    </lineage>
</organism>
<evidence type="ECO:0000313" key="2">
    <source>
        <dbReference type="Proteomes" id="UP000221837"/>
    </source>
</evidence>
<dbReference type="Proteomes" id="UP000221837">
    <property type="component" value="Genome"/>
</dbReference>
<evidence type="ECO:0000313" key="1">
    <source>
        <dbReference type="EMBL" id="AQW88538.1"/>
    </source>
</evidence>
<sequence length="102" mass="11288">MSKANAIVSMIPAILPIGTVVVHNYGEFTHGTIVSHVAGDMYEVFFPVENCPQTAKYLTDVNSRVRKIRLNAGFFISRFNSLAAVKIAQKKYKKSGLKLESI</sequence>
<protein>
    <submittedName>
        <fullName evidence="1">Uncharacterized protein</fullName>
    </submittedName>
</protein>
<dbReference type="EMBL" id="KY630187">
    <property type="protein sequence ID" value="AQW88538.1"/>
    <property type="molecule type" value="Genomic_DNA"/>
</dbReference>
<gene>
    <name evidence="1" type="ORF">BF_0013</name>
</gene>
<name>A0A1S6U9X6_9CAUD</name>